<reference evidence="6 7" key="1">
    <citation type="submission" date="2023-03" db="EMBL/GenBank/DDBJ databases">
        <authorList>
            <person name="Mo P."/>
        </authorList>
    </citation>
    <scope>NUCLEOTIDE SEQUENCE [LARGE SCALE GENOMIC DNA]</scope>
    <source>
        <strain evidence="6 7">HUAS 5</strain>
    </source>
</reference>
<evidence type="ECO:0000259" key="5">
    <source>
        <dbReference type="Pfam" id="PF00733"/>
    </source>
</evidence>
<dbReference type="Pfam" id="PF00733">
    <property type="entry name" value="Asn_synthase"/>
    <property type="match status" value="1"/>
</dbReference>
<evidence type="ECO:0000313" key="6">
    <source>
        <dbReference type="EMBL" id="WGD40217.1"/>
    </source>
</evidence>
<keyword evidence="3" id="KW-0028">Amino-acid biosynthesis</keyword>
<evidence type="ECO:0000256" key="2">
    <source>
        <dbReference type="ARBA" id="ARBA00012737"/>
    </source>
</evidence>
<dbReference type="EC" id="6.3.5.4" evidence="2"/>
<evidence type="ECO:0000313" key="7">
    <source>
        <dbReference type="Proteomes" id="UP001216440"/>
    </source>
</evidence>
<dbReference type="InterPro" id="IPR001962">
    <property type="entry name" value="Asn_synthase"/>
</dbReference>
<feature type="domain" description="Asparagine synthetase" evidence="5">
    <location>
        <begin position="213"/>
        <end position="597"/>
    </location>
</feature>
<evidence type="ECO:0000256" key="4">
    <source>
        <dbReference type="ARBA" id="ARBA00048741"/>
    </source>
</evidence>
<dbReference type="RefSeq" id="WP_279333250.1">
    <property type="nucleotide sequence ID" value="NZ_CP121682.1"/>
</dbReference>
<dbReference type="InterPro" id="IPR014729">
    <property type="entry name" value="Rossmann-like_a/b/a_fold"/>
</dbReference>
<protein>
    <recommendedName>
        <fullName evidence="2">asparagine synthase (glutamine-hydrolyzing)</fullName>
        <ecNumber evidence="2">6.3.5.4</ecNumber>
    </recommendedName>
</protein>
<keyword evidence="3" id="KW-0061">Asparagine biosynthesis</keyword>
<name>A0ABY8JW51_9ACTN</name>
<comment type="catalytic activity">
    <reaction evidence="4">
        <text>L-aspartate + L-glutamine + ATP + H2O = L-asparagine + L-glutamate + AMP + diphosphate + H(+)</text>
        <dbReference type="Rhea" id="RHEA:12228"/>
        <dbReference type="ChEBI" id="CHEBI:15377"/>
        <dbReference type="ChEBI" id="CHEBI:15378"/>
        <dbReference type="ChEBI" id="CHEBI:29985"/>
        <dbReference type="ChEBI" id="CHEBI:29991"/>
        <dbReference type="ChEBI" id="CHEBI:30616"/>
        <dbReference type="ChEBI" id="CHEBI:33019"/>
        <dbReference type="ChEBI" id="CHEBI:58048"/>
        <dbReference type="ChEBI" id="CHEBI:58359"/>
        <dbReference type="ChEBI" id="CHEBI:456215"/>
        <dbReference type="EC" id="6.3.5.4"/>
    </reaction>
</comment>
<sequence length="614" mass="67033">MPSRGTPFFFAFSDSEAGRFAARRLRRENTGLRVVAHASGRPWVVGRWADEDIAVARAGSTAVVLIGTLPELCDRLTDRVERLRDLDELDTLSTSVAGDFHLLACLAGDMRVQGTAYGSRRIFHTRSQDTEVVADRAALLAEFVGARLDEAAVAMRLVQPLPALLAERVLWHGVSAVPPGRQLTLQADGRLRSRRWHRPPEPRVPLAQGAAAVRSALTDAVAARTRLGGLISGDLSGGMDSTSICSLAARDGTAKLIACTAPGDESENDDGFYARLAVEKMPGTEHFVLPKDELPLFYSGILDEHSRTDTPSIFAVSRDRATVLNSRMAERGSRLHLTGYGGDHLFLGSAAQYHGLLPRRPVLSLQQLRAYRILFSWSWREVLAQLADRRSYRSALASLSVHRSGDLSISAPALGWLVPPHIPVWLTGDCRAMIQRQFAEAAHNAEPYAPTSGRHRELEAIHVGTQEMRAVSEMVRHVGVPLATPYFDDHVIDAALSVRIEDRATPWAYKPLLTEAMRGIVADGCLARTTKGDGSRDETGGLYRHRDELAALWDDSALTALGLVDAEALRQSTTRPGSPEMQDSAISSVLACEVWLRTAYNGASRNEAPRRTTA</sequence>
<dbReference type="EMBL" id="CP121682">
    <property type="protein sequence ID" value="WGD40217.1"/>
    <property type="molecule type" value="Genomic_DNA"/>
</dbReference>
<proteinExistence type="predicted"/>
<dbReference type="PANTHER" id="PTHR43284">
    <property type="entry name" value="ASPARAGINE SYNTHETASE (GLUTAMINE-HYDROLYZING)"/>
    <property type="match status" value="1"/>
</dbReference>
<evidence type="ECO:0000256" key="3">
    <source>
        <dbReference type="ARBA" id="ARBA00022888"/>
    </source>
</evidence>
<dbReference type="Proteomes" id="UP001216440">
    <property type="component" value="Chromosome"/>
</dbReference>
<comment type="pathway">
    <text evidence="1">Amino-acid biosynthesis; L-asparagine biosynthesis; L-asparagine from L-aspartate (L-Gln route): step 1/1.</text>
</comment>
<gene>
    <name evidence="6" type="ORF">PYS65_08800</name>
</gene>
<keyword evidence="7" id="KW-1185">Reference proteome</keyword>
<dbReference type="InterPro" id="IPR051786">
    <property type="entry name" value="ASN_synthetase/amidase"/>
</dbReference>
<evidence type="ECO:0000256" key="1">
    <source>
        <dbReference type="ARBA" id="ARBA00005187"/>
    </source>
</evidence>
<dbReference type="Gene3D" id="3.40.50.620">
    <property type="entry name" value="HUPs"/>
    <property type="match status" value="1"/>
</dbReference>
<dbReference type="SUPFAM" id="SSF52402">
    <property type="entry name" value="Adenine nucleotide alpha hydrolases-like"/>
    <property type="match status" value="1"/>
</dbReference>
<organism evidence="6 7">
    <name type="scientific">Streptomyces cathayae</name>
    <dbReference type="NCBI Taxonomy" id="3031124"/>
    <lineage>
        <taxon>Bacteria</taxon>
        <taxon>Bacillati</taxon>
        <taxon>Actinomycetota</taxon>
        <taxon>Actinomycetes</taxon>
        <taxon>Kitasatosporales</taxon>
        <taxon>Streptomycetaceae</taxon>
        <taxon>Streptomyces</taxon>
    </lineage>
</organism>
<accession>A0ABY8JW51</accession>
<dbReference type="PANTHER" id="PTHR43284:SF1">
    <property type="entry name" value="ASPARAGINE SYNTHETASE"/>
    <property type="match status" value="1"/>
</dbReference>